<dbReference type="CDD" id="cd01189">
    <property type="entry name" value="INT_ICEBs1_C_like"/>
    <property type="match status" value="1"/>
</dbReference>
<evidence type="ECO:0000259" key="7">
    <source>
        <dbReference type="PROSITE" id="PS51900"/>
    </source>
</evidence>
<keyword evidence="4" id="KW-0233">DNA recombination</keyword>
<name>A0ABT9Y8E5_9FIRM</name>
<feature type="domain" description="Tyr recombinase" evidence="6">
    <location>
        <begin position="166"/>
        <end position="358"/>
    </location>
</feature>
<dbReference type="InterPro" id="IPR004107">
    <property type="entry name" value="Integrase_SAM-like_N"/>
</dbReference>
<dbReference type="PANTHER" id="PTHR30349">
    <property type="entry name" value="PHAGE INTEGRASE-RELATED"/>
    <property type="match status" value="1"/>
</dbReference>
<reference evidence="8 9" key="1">
    <citation type="submission" date="2023-07" db="EMBL/GenBank/DDBJ databases">
        <title>Genomic Encyclopedia of Type Strains, Phase IV (KMG-IV): sequencing the most valuable type-strain genomes for metagenomic binning, comparative biology and taxonomic classification.</title>
        <authorList>
            <person name="Goeker M."/>
        </authorList>
    </citation>
    <scope>NUCLEOTIDE SEQUENCE [LARGE SCALE GENOMIC DNA]</scope>
    <source>
        <strain evidence="8 9">DSM 16980</strain>
    </source>
</reference>
<evidence type="ECO:0000256" key="2">
    <source>
        <dbReference type="ARBA" id="ARBA00022908"/>
    </source>
</evidence>
<dbReference type="Pfam" id="PF14659">
    <property type="entry name" value="Phage_int_SAM_3"/>
    <property type="match status" value="1"/>
</dbReference>
<evidence type="ECO:0000256" key="5">
    <source>
        <dbReference type="PROSITE-ProRule" id="PRU01248"/>
    </source>
</evidence>
<evidence type="ECO:0000256" key="4">
    <source>
        <dbReference type="ARBA" id="ARBA00023172"/>
    </source>
</evidence>
<evidence type="ECO:0000313" key="9">
    <source>
        <dbReference type="Proteomes" id="UP001239167"/>
    </source>
</evidence>
<comment type="caution">
    <text evidence="8">The sequence shown here is derived from an EMBL/GenBank/DDBJ whole genome shotgun (WGS) entry which is preliminary data.</text>
</comment>
<dbReference type="PROSITE" id="PS51898">
    <property type="entry name" value="TYR_RECOMBINASE"/>
    <property type="match status" value="1"/>
</dbReference>
<comment type="similarity">
    <text evidence="1">Belongs to the 'phage' integrase family.</text>
</comment>
<evidence type="ECO:0000259" key="6">
    <source>
        <dbReference type="PROSITE" id="PS51898"/>
    </source>
</evidence>
<dbReference type="InterPro" id="IPR013762">
    <property type="entry name" value="Integrase-like_cat_sf"/>
</dbReference>
<dbReference type="InterPro" id="IPR050090">
    <property type="entry name" value="Tyrosine_recombinase_XerCD"/>
</dbReference>
<proteinExistence type="inferred from homology"/>
<evidence type="ECO:0000256" key="3">
    <source>
        <dbReference type="ARBA" id="ARBA00023125"/>
    </source>
</evidence>
<dbReference type="InterPro" id="IPR010998">
    <property type="entry name" value="Integrase_recombinase_N"/>
</dbReference>
<dbReference type="PANTHER" id="PTHR30349:SF64">
    <property type="entry name" value="PROPHAGE INTEGRASE INTD-RELATED"/>
    <property type="match status" value="1"/>
</dbReference>
<evidence type="ECO:0000313" key="8">
    <source>
        <dbReference type="EMBL" id="MDQ0204109.1"/>
    </source>
</evidence>
<keyword evidence="9" id="KW-1185">Reference proteome</keyword>
<dbReference type="InterPro" id="IPR002104">
    <property type="entry name" value="Integrase_catalytic"/>
</dbReference>
<keyword evidence="2" id="KW-0229">DNA integration</keyword>
<dbReference type="RefSeq" id="WP_307224298.1">
    <property type="nucleotide sequence ID" value="NZ_CP116940.1"/>
</dbReference>
<dbReference type="PROSITE" id="PS51900">
    <property type="entry name" value="CB"/>
    <property type="match status" value="1"/>
</dbReference>
<dbReference type="Proteomes" id="UP001239167">
    <property type="component" value="Unassembled WGS sequence"/>
</dbReference>
<keyword evidence="3 5" id="KW-0238">DNA-binding</keyword>
<dbReference type="InterPro" id="IPR044068">
    <property type="entry name" value="CB"/>
</dbReference>
<dbReference type="Gene3D" id="1.10.443.10">
    <property type="entry name" value="Intergrase catalytic core"/>
    <property type="match status" value="1"/>
</dbReference>
<dbReference type="Pfam" id="PF00589">
    <property type="entry name" value="Phage_integrase"/>
    <property type="match status" value="1"/>
</dbReference>
<accession>A0ABT9Y8E5</accession>
<protein>
    <submittedName>
        <fullName evidence="8">Integrase</fullName>
    </submittedName>
</protein>
<gene>
    <name evidence="8" type="ORF">J2S01_001831</name>
</gene>
<evidence type="ECO:0000256" key="1">
    <source>
        <dbReference type="ARBA" id="ARBA00008857"/>
    </source>
</evidence>
<sequence>MSKNRKRGEGSISYEKSRKKWRVAFFDNEDNRHYKRFDTEQSAAAFLIEQINDINNDNFVAPSDVLFGRWVLDWLKTYKKDSVRQSTYDYYKFLIGYLKPLTALKLQEVTPLQIQQLYKDLLERVSANTTHKAHSLLIGIFSKAYSLGLIKKNIMDSVEAPHFEKKDIEIFTKDEIAKILRTCANHAILNKRYAAVLLAVTTGMRKGEVLGLRRCDVFLNVRQIFIRKILVRTSAGLLIGNPKTKASVRKLTVHEETIKELQKLLSNLPAGDEQLCFVTASNNPVQPTAFDKFWHSVLRNAGVEYKKFHTLRHTYATNLLAAGEPIIEVSRRLGHSKISHTLELYGHAMPDYDKILVDNTKNLYDLPRL</sequence>
<dbReference type="InterPro" id="IPR011010">
    <property type="entry name" value="DNA_brk_join_enz"/>
</dbReference>
<dbReference type="EMBL" id="JAUSUE010000012">
    <property type="protein sequence ID" value="MDQ0204109.1"/>
    <property type="molecule type" value="Genomic_DNA"/>
</dbReference>
<feature type="domain" description="Core-binding (CB)" evidence="7">
    <location>
        <begin position="65"/>
        <end position="145"/>
    </location>
</feature>
<dbReference type="SUPFAM" id="SSF56349">
    <property type="entry name" value="DNA breaking-rejoining enzymes"/>
    <property type="match status" value="1"/>
</dbReference>
<dbReference type="Gene3D" id="1.10.150.130">
    <property type="match status" value="1"/>
</dbReference>
<organism evidence="8 9">
    <name type="scientific">Pectinatus haikarae</name>
    <dbReference type="NCBI Taxonomy" id="349096"/>
    <lineage>
        <taxon>Bacteria</taxon>
        <taxon>Bacillati</taxon>
        <taxon>Bacillota</taxon>
        <taxon>Negativicutes</taxon>
        <taxon>Selenomonadales</taxon>
        <taxon>Selenomonadaceae</taxon>
        <taxon>Pectinatus</taxon>
    </lineage>
</organism>